<dbReference type="PANTHER" id="PTHR33710">
    <property type="entry name" value="BNAC02G09200D PROTEIN"/>
    <property type="match status" value="1"/>
</dbReference>
<evidence type="ECO:0000313" key="3">
    <source>
        <dbReference type="Proteomes" id="UP001454036"/>
    </source>
</evidence>
<dbReference type="AlphaFoldDB" id="A0AAV3RYN2"/>
<proteinExistence type="predicted"/>
<evidence type="ECO:0000313" key="2">
    <source>
        <dbReference type="EMBL" id="GAA0186798.1"/>
    </source>
</evidence>
<accession>A0AAV3RYN2</accession>
<sequence>MLVDVGGGQGSDQRVRSTSSRKCHHPYSKGHSSSSPIKITLSRDGVEANFRTLPTAERSLEVEIKSFSTHHIEALIFEGGGTPWRFISFYGHHETGNLNDCGMIDIGYMGFAYTWCNIFISRNSTKARLDRCLSSKGWRDRFPNANLHHLTSNSSDHLPLFLKLRAQSQQNLIYKSRFKFEGRWCLYEESKEIVQAAWDKKRVLDPGIQVLESIRNSRLGLLEWKRTTLGHVQNTIQDKQDQLDALQQGIVANASKGQACILAKDIDRLREADDIYWCQRSRALWRVKRDRNTPSFHALSAHGGGGGDQSDNIN</sequence>
<name>A0AAV3RYN2_LITER</name>
<gene>
    <name evidence="2" type="ORF">LIER_34086</name>
</gene>
<reference evidence="2 3" key="1">
    <citation type="submission" date="2024-01" db="EMBL/GenBank/DDBJ databases">
        <title>The complete chloroplast genome sequence of Lithospermum erythrorhizon: insights into the phylogenetic relationship among Boraginaceae species and the maternal lineages of purple gromwells.</title>
        <authorList>
            <person name="Okada T."/>
            <person name="Watanabe K."/>
        </authorList>
    </citation>
    <scope>NUCLEOTIDE SEQUENCE [LARGE SCALE GENOMIC DNA]</scope>
</reference>
<feature type="compositionally biased region" description="Gly residues" evidence="1">
    <location>
        <begin position="1"/>
        <end position="10"/>
    </location>
</feature>
<evidence type="ECO:0008006" key="4">
    <source>
        <dbReference type="Google" id="ProtNLM"/>
    </source>
</evidence>
<dbReference type="InterPro" id="IPR036691">
    <property type="entry name" value="Endo/exonu/phosph_ase_sf"/>
</dbReference>
<keyword evidence="3" id="KW-1185">Reference proteome</keyword>
<evidence type="ECO:0000256" key="1">
    <source>
        <dbReference type="SAM" id="MobiDB-lite"/>
    </source>
</evidence>
<dbReference type="SUPFAM" id="SSF56219">
    <property type="entry name" value="DNase I-like"/>
    <property type="match status" value="1"/>
</dbReference>
<dbReference type="PANTHER" id="PTHR33710:SF62">
    <property type="entry name" value="DUF4283 DOMAIN PROTEIN"/>
    <property type="match status" value="1"/>
</dbReference>
<organism evidence="2 3">
    <name type="scientific">Lithospermum erythrorhizon</name>
    <name type="common">Purple gromwell</name>
    <name type="synonym">Lithospermum officinale var. erythrorhizon</name>
    <dbReference type="NCBI Taxonomy" id="34254"/>
    <lineage>
        <taxon>Eukaryota</taxon>
        <taxon>Viridiplantae</taxon>
        <taxon>Streptophyta</taxon>
        <taxon>Embryophyta</taxon>
        <taxon>Tracheophyta</taxon>
        <taxon>Spermatophyta</taxon>
        <taxon>Magnoliopsida</taxon>
        <taxon>eudicotyledons</taxon>
        <taxon>Gunneridae</taxon>
        <taxon>Pentapetalae</taxon>
        <taxon>asterids</taxon>
        <taxon>lamiids</taxon>
        <taxon>Boraginales</taxon>
        <taxon>Boraginaceae</taxon>
        <taxon>Boraginoideae</taxon>
        <taxon>Lithospermeae</taxon>
        <taxon>Lithospermum</taxon>
    </lineage>
</organism>
<dbReference type="Gene3D" id="3.60.10.10">
    <property type="entry name" value="Endonuclease/exonuclease/phosphatase"/>
    <property type="match status" value="1"/>
</dbReference>
<feature type="region of interest" description="Disordered" evidence="1">
    <location>
        <begin position="1"/>
        <end position="37"/>
    </location>
</feature>
<dbReference type="EMBL" id="BAABME010014045">
    <property type="protein sequence ID" value="GAA0186798.1"/>
    <property type="molecule type" value="Genomic_DNA"/>
</dbReference>
<feature type="compositionally biased region" description="Basic residues" evidence="1">
    <location>
        <begin position="19"/>
        <end position="28"/>
    </location>
</feature>
<dbReference type="Proteomes" id="UP001454036">
    <property type="component" value="Unassembled WGS sequence"/>
</dbReference>
<protein>
    <recommendedName>
        <fullName evidence="4">Endonuclease/exonuclease/phosphatase</fullName>
    </recommendedName>
</protein>
<comment type="caution">
    <text evidence="2">The sequence shown here is derived from an EMBL/GenBank/DDBJ whole genome shotgun (WGS) entry which is preliminary data.</text>
</comment>